<dbReference type="InterPro" id="IPR029044">
    <property type="entry name" value="Nucleotide-diphossugar_trans"/>
</dbReference>
<dbReference type="OrthoDB" id="6383742at2"/>
<comment type="caution">
    <text evidence="2">The sequence shown here is derived from an EMBL/GenBank/DDBJ whole genome shotgun (WGS) entry which is preliminary data.</text>
</comment>
<dbReference type="Pfam" id="PF00535">
    <property type="entry name" value="Glycos_transf_2"/>
    <property type="match status" value="1"/>
</dbReference>
<feature type="domain" description="Glycosyltransferase 2-like" evidence="1">
    <location>
        <begin position="81"/>
        <end position="196"/>
    </location>
</feature>
<reference evidence="2 3" key="1">
    <citation type="submission" date="2017-09" db="EMBL/GenBank/DDBJ databases">
        <title>Sphingomonas panjinensis sp.nov., isolated from oil-contaminated soil.</title>
        <authorList>
            <person name="Wang L."/>
            <person name="Chen L."/>
        </authorList>
    </citation>
    <scope>NUCLEOTIDE SEQUENCE [LARGE SCALE GENOMIC DNA]</scope>
    <source>
        <strain evidence="2 3">FW-11</strain>
    </source>
</reference>
<protein>
    <submittedName>
        <fullName evidence="2">Glycosyl transferase</fullName>
    </submittedName>
</protein>
<dbReference type="AlphaFoldDB" id="A0A2T5FZ51"/>
<evidence type="ECO:0000313" key="2">
    <source>
        <dbReference type="EMBL" id="PTQ11884.1"/>
    </source>
</evidence>
<dbReference type="Proteomes" id="UP000244162">
    <property type="component" value="Unassembled WGS sequence"/>
</dbReference>
<dbReference type="InterPro" id="IPR050834">
    <property type="entry name" value="Glycosyltransf_2"/>
</dbReference>
<dbReference type="Gene3D" id="3.90.550.10">
    <property type="entry name" value="Spore Coat Polysaccharide Biosynthesis Protein SpsA, Chain A"/>
    <property type="match status" value="1"/>
</dbReference>
<sequence>MMRQDHEHDELEKLRAPAFDHRPDQAGLYARTKAYLHCSITPLPPFLKGEKCSPTSVSHRSICPDLVNDGGNRMNAVRIAVIIPYFQREAGILSGCLASIAGQRLPDATELDMIVIDDGSPVPPSVDLEEIMIDPPHSLRIITQPNRGPGAARNTGLDNVPPDAAFVAFIDSDDRWAPDHLATALAMLGEDRDFYFCDSDMPPSTLFAGLDTFTRIDGPSIFAALDGRPDAFMFDPAEVTHCMAREYLCQTSTIVFRWPCFRDLRFDTRLRYAGEDWLMWVRMAQRSRRICFSTAVNGQRGEGVNLYRGAHDRLSSKNLRRLASMVKANALMAAEPGIDRRTRDMCQARQKAARTEIAGIMMHPAGLRSALDPETARSLALLDEGIWLQLPSRWASLISAKLSARRNRARLGETA</sequence>
<dbReference type="InterPro" id="IPR001173">
    <property type="entry name" value="Glyco_trans_2-like"/>
</dbReference>
<dbReference type="SUPFAM" id="SSF53448">
    <property type="entry name" value="Nucleotide-diphospho-sugar transferases"/>
    <property type="match status" value="1"/>
</dbReference>
<accession>A0A2T5FZ51</accession>
<gene>
    <name evidence="2" type="ORF">CLG96_07625</name>
</gene>
<dbReference type="PANTHER" id="PTHR43685:SF2">
    <property type="entry name" value="GLYCOSYLTRANSFERASE 2-LIKE DOMAIN-CONTAINING PROTEIN"/>
    <property type="match status" value="1"/>
</dbReference>
<evidence type="ECO:0000313" key="3">
    <source>
        <dbReference type="Proteomes" id="UP000244162"/>
    </source>
</evidence>
<dbReference type="PANTHER" id="PTHR43685">
    <property type="entry name" value="GLYCOSYLTRANSFERASE"/>
    <property type="match status" value="1"/>
</dbReference>
<dbReference type="GO" id="GO:0016740">
    <property type="term" value="F:transferase activity"/>
    <property type="evidence" value="ECO:0007669"/>
    <property type="project" value="UniProtKB-KW"/>
</dbReference>
<name>A0A2T5FZ51_9SPHN</name>
<dbReference type="EMBL" id="NWBU01000006">
    <property type="protein sequence ID" value="PTQ11884.1"/>
    <property type="molecule type" value="Genomic_DNA"/>
</dbReference>
<evidence type="ECO:0000259" key="1">
    <source>
        <dbReference type="Pfam" id="PF00535"/>
    </source>
</evidence>
<keyword evidence="3" id="KW-1185">Reference proteome</keyword>
<dbReference type="CDD" id="cd00761">
    <property type="entry name" value="Glyco_tranf_GTA_type"/>
    <property type="match status" value="1"/>
</dbReference>
<proteinExistence type="predicted"/>
<keyword evidence="2" id="KW-0808">Transferase</keyword>
<organism evidence="2 3">
    <name type="scientific">Sphingomonas oleivorans</name>
    <dbReference type="NCBI Taxonomy" id="1735121"/>
    <lineage>
        <taxon>Bacteria</taxon>
        <taxon>Pseudomonadati</taxon>
        <taxon>Pseudomonadota</taxon>
        <taxon>Alphaproteobacteria</taxon>
        <taxon>Sphingomonadales</taxon>
        <taxon>Sphingomonadaceae</taxon>
        <taxon>Sphingomonas</taxon>
    </lineage>
</organism>